<evidence type="ECO:0000256" key="7">
    <source>
        <dbReference type="ARBA" id="ARBA00022777"/>
    </source>
</evidence>
<dbReference type="SUPFAM" id="SSF55874">
    <property type="entry name" value="ATPase domain of HSP90 chaperone/DNA topoisomerase II/histidine kinase"/>
    <property type="match status" value="1"/>
</dbReference>
<feature type="domain" description="Histidine kinase" evidence="12">
    <location>
        <begin position="261"/>
        <end position="469"/>
    </location>
</feature>
<dbReference type="CDD" id="cd00082">
    <property type="entry name" value="HisKA"/>
    <property type="match status" value="1"/>
</dbReference>
<sequence length="473" mass="50821">MLRSLRSRLIITFTLVALTSTVLVSVFTYALVRNQLLEPAQDAALNHVREVLAYQASPELLRTPDGPPDDTLEDLAQELRAGSNGSVLMTFEDEVRVMDRFGPADVPPELAALAETDIGFQRVQQPDGPWVVIGTRVHVPSAASQTGMPSPLRVYVFISLNEQQQELDRLEQTFTRTGAAAVGCALVIGAVLAASVLKPVRRFRDAARRLGLGHLDTRVEVRGGDELADLAHTFNESAVALQRAVEELRRMEANARRFAADVSHELRTPLTAMTAVSDVLEEESERLPPDTQTAARLVASETRRLHRLVEDLLEISRLDAGVSALSPDDVAVGEALRECLRARGWTDRVDIDAPAELRARVDPRRFDVIVANLVGNALRHGAPPVTVTARAAEDADLEITVRDHGPGIPSGMLTDVFERFVKADSSRGGAGGSGLGLAIALANASLHGGGIEARNDGGAVFTVRLPAGPADPS</sequence>
<feature type="transmembrane region" description="Helical" evidence="11">
    <location>
        <begin position="9"/>
        <end position="32"/>
    </location>
</feature>
<keyword evidence="8 11" id="KW-1133">Transmembrane helix</keyword>
<evidence type="ECO:0000313" key="15">
    <source>
        <dbReference type="Proteomes" id="UP000237846"/>
    </source>
</evidence>
<dbReference type="PANTHER" id="PTHR45436">
    <property type="entry name" value="SENSOR HISTIDINE KINASE YKOH"/>
    <property type="match status" value="1"/>
</dbReference>
<dbReference type="InterPro" id="IPR003594">
    <property type="entry name" value="HATPase_dom"/>
</dbReference>
<feature type="domain" description="HAMP" evidence="13">
    <location>
        <begin position="194"/>
        <end position="246"/>
    </location>
</feature>
<dbReference type="InterPro" id="IPR004358">
    <property type="entry name" value="Sig_transdc_His_kin-like_C"/>
</dbReference>
<dbReference type="PANTHER" id="PTHR45436:SF5">
    <property type="entry name" value="SENSOR HISTIDINE KINASE TRCS"/>
    <property type="match status" value="1"/>
</dbReference>
<dbReference type="Pfam" id="PF00672">
    <property type="entry name" value="HAMP"/>
    <property type="match status" value="1"/>
</dbReference>
<evidence type="ECO:0000256" key="5">
    <source>
        <dbReference type="ARBA" id="ARBA00022679"/>
    </source>
</evidence>
<dbReference type="SMART" id="SM00388">
    <property type="entry name" value="HisKA"/>
    <property type="match status" value="1"/>
</dbReference>
<evidence type="ECO:0000256" key="11">
    <source>
        <dbReference type="SAM" id="Phobius"/>
    </source>
</evidence>
<dbReference type="GO" id="GO:0005886">
    <property type="term" value="C:plasma membrane"/>
    <property type="evidence" value="ECO:0007669"/>
    <property type="project" value="UniProtKB-SubCell"/>
</dbReference>
<name>A0A2T0PWU9_9ACTN</name>
<feature type="transmembrane region" description="Helical" evidence="11">
    <location>
        <begin position="179"/>
        <end position="200"/>
    </location>
</feature>
<dbReference type="InterPro" id="IPR003661">
    <property type="entry name" value="HisK_dim/P_dom"/>
</dbReference>
<organism evidence="14 15">
    <name type="scientific">Allonocardiopsis opalescens</name>
    <dbReference type="NCBI Taxonomy" id="1144618"/>
    <lineage>
        <taxon>Bacteria</taxon>
        <taxon>Bacillati</taxon>
        <taxon>Actinomycetota</taxon>
        <taxon>Actinomycetes</taxon>
        <taxon>Streptosporangiales</taxon>
        <taxon>Allonocardiopsis</taxon>
    </lineage>
</organism>
<evidence type="ECO:0000256" key="9">
    <source>
        <dbReference type="ARBA" id="ARBA00023012"/>
    </source>
</evidence>
<dbReference type="Gene3D" id="6.10.340.10">
    <property type="match status" value="1"/>
</dbReference>
<accession>A0A2T0PWU9</accession>
<keyword evidence="5" id="KW-0808">Transferase</keyword>
<reference evidence="14 15" key="1">
    <citation type="submission" date="2018-03" db="EMBL/GenBank/DDBJ databases">
        <title>Genomic Encyclopedia of Archaeal and Bacterial Type Strains, Phase II (KMG-II): from individual species to whole genera.</title>
        <authorList>
            <person name="Goeker M."/>
        </authorList>
    </citation>
    <scope>NUCLEOTIDE SEQUENCE [LARGE SCALE GENOMIC DNA]</scope>
    <source>
        <strain evidence="14 15">DSM 45601</strain>
    </source>
</reference>
<dbReference type="PRINTS" id="PR00344">
    <property type="entry name" value="BCTRLSENSOR"/>
</dbReference>
<dbReference type="AlphaFoldDB" id="A0A2T0PWU9"/>
<dbReference type="PROSITE" id="PS50885">
    <property type="entry name" value="HAMP"/>
    <property type="match status" value="1"/>
</dbReference>
<dbReference type="InterPro" id="IPR036097">
    <property type="entry name" value="HisK_dim/P_sf"/>
</dbReference>
<dbReference type="InterPro" id="IPR003660">
    <property type="entry name" value="HAMP_dom"/>
</dbReference>
<dbReference type="SUPFAM" id="SSF47384">
    <property type="entry name" value="Homodimeric domain of signal transducing histidine kinase"/>
    <property type="match status" value="1"/>
</dbReference>
<dbReference type="SMART" id="SM00304">
    <property type="entry name" value="HAMP"/>
    <property type="match status" value="1"/>
</dbReference>
<keyword evidence="4" id="KW-0597">Phosphoprotein</keyword>
<evidence type="ECO:0000313" key="14">
    <source>
        <dbReference type="EMBL" id="PRX96012.1"/>
    </source>
</evidence>
<evidence type="ECO:0000256" key="2">
    <source>
        <dbReference type="ARBA" id="ARBA00004236"/>
    </source>
</evidence>
<evidence type="ECO:0000256" key="8">
    <source>
        <dbReference type="ARBA" id="ARBA00022989"/>
    </source>
</evidence>
<keyword evidence="9" id="KW-0902">Two-component regulatory system</keyword>
<dbReference type="PROSITE" id="PS50109">
    <property type="entry name" value="HIS_KIN"/>
    <property type="match status" value="1"/>
</dbReference>
<dbReference type="GO" id="GO:0000155">
    <property type="term" value="F:phosphorelay sensor kinase activity"/>
    <property type="evidence" value="ECO:0007669"/>
    <property type="project" value="InterPro"/>
</dbReference>
<dbReference type="Gene3D" id="1.10.287.130">
    <property type="match status" value="1"/>
</dbReference>
<dbReference type="EC" id="2.7.13.3" evidence="3"/>
<dbReference type="InterPro" id="IPR036890">
    <property type="entry name" value="HATPase_C_sf"/>
</dbReference>
<dbReference type="Pfam" id="PF02518">
    <property type="entry name" value="HATPase_c"/>
    <property type="match status" value="1"/>
</dbReference>
<evidence type="ECO:0000259" key="13">
    <source>
        <dbReference type="PROSITE" id="PS50885"/>
    </source>
</evidence>
<keyword evidence="10 11" id="KW-0472">Membrane</keyword>
<comment type="caution">
    <text evidence="14">The sequence shown here is derived from an EMBL/GenBank/DDBJ whole genome shotgun (WGS) entry which is preliminary data.</text>
</comment>
<keyword evidence="7 14" id="KW-0418">Kinase</keyword>
<dbReference type="SUPFAM" id="SSF158472">
    <property type="entry name" value="HAMP domain-like"/>
    <property type="match status" value="1"/>
</dbReference>
<evidence type="ECO:0000259" key="12">
    <source>
        <dbReference type="PROSITE" id="PS50109"/>
    </source>
</evidence>
<proteinExistence type="predicted"/>
<protein>
    <recommendedName>
        <fullName evidence="3">histidine kinase</fullName>
        <ecNumber evidence="3">2.7.13.3</ecNumber>
    </recommendedName>
</protein>
<dbReference type="Gene3D" id="3.30.565.10">
    <property type="entry name" value="Histidine kinase-like ATPase, C-terminal domain"/>
    <property type="match status" value="1"/>
</dbReference>
<evidence type="ECO:0000256" key="3">
    <source>
        <dbReference type="ARBA" id="ARBA00012438"/>
    </source>
</evidence>
<dbReference type="FunFam" id="1.10.287.130:FF:000010">
    <property type="entry name" value="Two-component sensor histidine kinase"/>
    <property type="match status" value="1"/>
</dbReference>
<dbReference type="OrthoDB" id="9786919at2"/>
<evidence type="ECO:0000256" key="1">
    <source>
        <dbReference type="ARBA" id="ARBA00000085"/>
    </source>
</evidence>
<dbReference type="Proteomes" id="UP000237846">
    <property type="component" value="Unassembled WGS sequence"/>
</dbReference>
<keyword evidence="6 11" id="KW-0812">Transmembrane</keyword>
<dbReference type="CDD" id="cd06225">
    <property type="entry name" value="HAMP"/>
    <property type="match status" value="1"/>
</dbReference>
<dbReference type="InterPro" id="IPR005467">
    <property type="entry name" value="His_kinase_dom"/>
</dbReference>
<dbReference type="CDD" id="cd00075">
    <property type="entry name" value="HATPase"/>
    <property type="match status" value="1"/>
</dbReference>
<gene>
    <name evidence="14" type="ORF">CLV72_10816</name>
</gene>
<dbReference type="EMBL" id="PVZC01000008">
    <property type="protein sequence ID" value="PRX96012.1"/>
    <property type="molecule type" value="Genomic_DNA"/>
</dbReference>
<dbReference type="SMART" id="SM00387">
    <property type="entry name" value="HATPase_c"/>
    <property type="match status" value="1"/>
</dbReference>
<evidence type="ECO:0000256" key="4">
    <source>
        <dbReference type="ARBA" id="ARBA00022553"/>
    </source>
</evidence>
<comment type="catalytic activity">
    <reaction evidence="1">
        <text>ATP + protein L-histidine = ADP + protein N-phospho-L-histidine.</text>
        <dbReference type="EC" id="2.7.13.3"/>
    </reaction>
</comment>
<comment type="subcellular location">
    <subcellularLocation>
        <location evidence="2">Cell membrane</location>
    </subcellularLocation>
</comment>
<dbReference type="InterPro" id="IPR050428">
    <property type="entry name" value="TCS_sensor_his_kinase"/>
</dbReference>
<evidence type="ECO:0000256" key="6">
    <source>
        <dbReference type="ARBA" id="ARBA00022692"/>
    </source>
</evidence>
<keyword evidence="15" id="KW-1185">Reference proteome</keyword>
<evidence type="ECO:0000256" key="10">
    <source>
        <dbReference type="ARBA" id="ARBA00023136"/>
    </source>
</evidence>
<dbReference type="Pfam" id="PF00512">
    <property type="entry name" value="HisKA"/>
    <property type="match status" value="1"/>
</dbReference>